<gene>
    <name evidence="2" type="ORF">CBP51_02950</name>
</gene>
<dbReference type="InterPro" id="IPR052959">
    <property type="entry name" value="Inner_membrane_assoc"/>
</dbReference>
<keyword evidence="1" id="KW-0472">Membrane</keyword>
<dbReference type="InterPro" id="IPR007436">
    <property type="entry name" value="DUF485"/>
</dbReference>
<proteinExistence type="predicted"/>
<keyword evidence="1" id="KW-0812">Transmembrane</keyword>
<evidence type="ECO:0008006" key="4">
    <source>
        <dbReference type="Google" id="ProtNLM"/>
    </source>
</evidence>
<protein>
    <recommendedName>
        <fullName evidence="4">DUF485 domain-containing protein</fullName>
    </recommendedName>
</protein>
<feature type="transmembrane region" description="Helical" evidence="1">
    <location>
        <begin position="22"/>
        <end position="43"/>
    </location>
</feature>
<accession>A0A266Q838</accession>
<organism evidence="2 3">
    <name type="scientific">Cellvibrio mixtus</name>
    <dbReference type="NCBI Taxonomy" id="39650"/>
    <lineage>
        <taxon>Bacteria</taxon>
        <taxon>Pseudomonadati</taxon>
        <taxon>Pseudomonadota</taxon>
        <taxon>Gammaproteobacteria</taxon>
        <taxon>Cellvibrionales</taxon>
        <taxon>Cellvibrionaceae</taxon>
        <taxon>Cellvibrio</taxon>
    </lineage>
</organism>
<keyword evidence="3" id="KW-1185">Reference proteome</keyword>
<dbReference type="Pfam" id="PF04341">
    <property type="entry name" value="DUF485"/>
    <property type="match status" value="1"/>
</dbReference>
<dbReference type="PANTHER" id="PTHR38598:SF1">
    <property type="entry name" value="INNER MEMBRANE PROTEIN YJCH"/>
    <property type="match status" value="1"/>
</dbReference>
<dbReference type="PANTHER" id="PTHR38598">
    <property type="entry name" value="INNER MEMBRANE PROTEIN YJCH"/>
    <property type="match status" value="1"/>
</dbReference>
<dbReference type="Proteomes" id="UP000216101">
    <property type="component" value="Unassembled WGS sequence"/>
</dbReference>
<evidence type="ECO:0000313" key="3">
    <source>
        <dbReference type="Proteomes" id="UP000216101"/>
    </source>
</evidence>
<sequence>MHIETIRQLPEYAALTRARKKIMWPLSLATITAYFALILTIAFNPHSLGNPIGNGVTSIGMVLGLGVILFCMLITGIYVYYANRVLEPLTRAIVSKAGAQQ</sequence>
<reference evidence="3" key="1">
    <citation type="submission" date="2017-05" db="EMBL/GenBank/DDBJ databases">
        <authorList>
            <person name="Barney B.M."/>
        </authorList>
    </citation>
    <scope>NUCLEOTIDE SEQUENCE [LARGE SCALE GENOMIC DNA]</scope>
    <source>
        <strain evidence="3">PSBB022</strain>
    </source>
</reference>
<dbReference type="EMBL" id="NHNI01000001">
    <property type="protein sequence ID" value="OZY86002.1"/>
    <property type="molecule type" value="Genomic_DNA"/>
</dbReference>
<dbReference type="GO" id="GO:0005886">
    <property type="term" value="C:plasma membrane"/>
    <property type="evidence" value="ECO:0007669"/>
    <property type="project" value="TreeGrafter"/>
</dbReference>
<comment type="caution">
    <text evidence="2">The sequence shown here is derived from an EMBL/GenBank/DDBJ whole genome shotgun (WGS) entry which is preliminary data.</text>
</comment>
<dbReference type="AlphaFoldDB" id="A0A266Q838"/>
<dbReference type="RefSeq" id="WP_078043382.1">
    <property type="nucleotide sequence ID" value="NZ_NHNI01000001.1"/>
</dbReference>
<evidence type="ECO:0000256" key="1">
    <source>
        <dbReference type="SAM" id="Phobius"/>
    </source>
</evidence>
<keyword evidence="1" id="KW-1133">Transmembrane helix</keyword>
<feature type="transmembrane region" description="Helical" evidence="1">
    <location>
        <begin position="55"/>
        <end position="81"/>
    </location>
</feature>
<name>A0A266Q838_9GAMM</name>
<evidence type="ECO:0000313" key="2">
    <source>
        <dbReference type="EMBL" id="OZY86002.1"/>
    </source>
</evidence>